<comment type="caution">
    <text evidence="1">The sequence shown here is derived from an EMBL/GenBank/DDBJ whole genome shotgun (WGS) entry which is preliminary data.</text>
</comment>
<dbReference type="AlphaFoldDB" id="A0A2J0Q7C4"/>
<protein>
    <recommendedName>
        <fullName evidence="3">DUF3179 domain-containing protein</fullName>
    </recommendedName>
</protein>
<organism evidence="1 2">
    <name type="scientific">Candidatus Yanofskybacteria bacterium CG10_big_fil_rev_8_21_14_0_10_36_16</name>
    <dbReference type="NCBI Taxonomy" id="1975096"/>
    <lineage>
        <taxon>Bacteria</taxon>
        <taxon>Candidatus Yanofskyibacteriota</taxon>
    </lineage>
</organism>
<evidence type="ECO:0000313" key="1">
    <source>
        <dbReference type="EMBL" id="PJE50977.1"/>
    </source>
</evidence>
<dbReference type="Pfam" id="PF11376">
    <property type="entry name" value="DUF3179"/>
    <property type="match status" value="1"/>
</dbReference>
<evidence type="ECO:0000313" key="2">
    <source>
        <dbReference type="Proteomes" id="UP000228496"/>
    </source>
</evidence>
<reference evidence="1 2" key="1">
    <citation type="submission" date="2017-09" db="EMBL/GenBank/DDBJ databases">
        <title>Depth-based differentiation of microbial function through sediment-hosted aquifers and enrichment of novel symbionts in the deep terrestrial subsurface.</title>
        <authorList>
            <person name="Probst A.J."/>
            <person name="Ladd B."/>
            <person name="Jarett J.K."/>
            <person name="Geller-Mcgrath D.E."/>
            <person name="Sieber C.M."/>
            <person name="Emerson J.B."/>
            <person name="Anantharaman K."/>
            <person name="Thomas B.C."/>
            <person name="Malmstrom R."/>
            <person name="Stieglmeier M."/>
            <person name="Klingl A."/>
            <person name="Woyke T."/>
            <person name="Ryan C.M."/>
            <person name="Banfield J.F."/>
        </authorList>
    </citation>
    <scope>NUCLEOTIDE SEQUENCE [LARGE SCALE GENOMIC DNA]</scope>
    <source>
        <strain evidence="1">CG10_big_fil_rev_8_21_14_0_10_36_16</strain>
    </source>
</reference>
<name>A0A2J0Q7C4_9BACT</name>
<dbReference type="Proteomes" id="UP000228496">
    <property type="component" value="Unassembled WGS sequence"/>
</dbReference>
<accession>A0A2J0Q7C4</accession>
<proteinExistence type="predicted"/>
<sequence>MNNSFKIKILVLAILTLGVGWLALDRFYFGQRKLPKGDSVPLEEFIEQNNKNAGGGSDAQNTLRNGSDFQTSRQIFVTDGVKHSVPLDEILSGGPSKDGIPSIDNPKFISPNEVDYLTDEDVGQGLCNGDDCRFYPYQILVWHEIVNDTVGGKPALVTYCPLCFTGIVFDPVVGGKHFDFGTSGRLWKSNLVMYNRSEGEDNESLWSQVLGEAIVGPHTGIKLKIIRSDTVKYGDWKKLHPDTRVLSRDTGHFRTYGRDPYGDYYTSSQVGFGADFNDDQLHPKAYVVGIEINGQFKAYNVESLKVGTTNDSFANKEIIITKSGKDEISIIANSDELPFIGGFWFSWLVAHPKTELFQ</sequence>
<evidence type="ECO:0008006" key="3">
    <source>
        <dbReference type="Google" id="ProtNLM"/>
    </source>
</evidence>
<dbReference type="InterPro" id="IPR021516">
    <property type="entry name" value="DUF3179"/>
</dbReference>
<gene>
    <name evidence="1" type="ORF">COV29_01715</name>
</gene>
<dbReference type="EMBL" id="PCXQ01000004">
    <property type="protein sequence ID" value="PJE50977.1"/>
    <property type="molecule type" value="Genomic_DNA"/>
</dbReference>